<proteinExistence type="predicted"/>
<dbReference type="AlphaFoldDB" id="A0A382K9J2"/>
<feature type="non-terminal residue" evidence="1">
    <location>
        <position position="88"/>
    </location>
</feature>
<name>A0A382K9J2_9ZZZZ</name>
<protein>
    <submittedName>
        <fullName evidence="1">Uncharacterized protein</fullName>
    </submittedName>
</protein>
<organism evidence="1">
    <name type="scientific">marine metagenome</name>
    <dbReference type="NCBI Taxonomy" id="408172"/>
    <lineage>
        <taxon>unclassified sequences</taxon>
        <taxon>metagenomes</taxon>
        <taxon>ecological metagenomes</taxon>
    </lineage>
</organism>
<dbReference type="EMBL" id="UINC01079037">
    <property type="protein sequence ID" value="SVC20666.1"/>
    <property type="molecule type" value="Genomic_DNA"/>
</dbReference>
<reference evidence="1" key="1">
    <citation type="submission" date="2018-05" db="EMBL/GenBank/DDBJ databases">
        <authorList>
            <person name="Lanie J.A."/>
            <person name="Ng W.-L."/>
            <person name="Kazmierczak K.M."/>
            <person name="Andrzejewski T.M."/>
            <person name="Davidsen T.M."/>
            <person name="Wayne K.J."/>
            <person name="Tettelin H."/>
            <person name="Glass J.I."/>
            <person name="Rusch D."/>
            <person name="Podicherti R."/>
            <person name="Tsui H.-C.T."/>
            <person name="Winkler M.E."/>
        </authorList>
    </citation>
    <scope>NUCLEOTIDE SEQUENCE</scope>
</reference>
<sequence length="88" mass="9364">MIAGVTLSLYLPIATHWLISAFDEAIGARAAATPMLVGAKGSRFDLALHGLYFRSRVGGEVPYDEYTTLKATGLARTIPLHARFTAGG</sequence>
<accession>A0A382K9J2</accession>
<evidence type="ECO:0000313" key="1">
    <source>
        <dbReference type="EMBL" id="SVC20666.1"/>
    </source>
</evidence>
<gene>
    <name evidence="1" type="ORF">METZ01_LOCUS273520</name>
</gene>